<keyword evidence="4" id="KW-0863">Zinc-finger</keyword>
<feature type="region of interest" description="Disordered" evidence="10">
    <location>
        <begin position="1"/>
        <end position="81"/>
    </location>
</feature>
<evidence type="ECO:0000256" key="2">
    <source>
        <dbReference type="ARBA" id="ARBA00022723"/>
    </source>
</evidence>
<feature type="compositionally biased region" description="Basic and acidic residues" evidence="10">
    <location>
        <begin position="18"/>
        <end position="29"/>
    </location>
</feature>
<feature type="compositionally biased region" description="Low complexity" evidence="10">
    <location>
        <begin position="358"/>
        <end position="382"/>
    </location>
</feature>
<evidence type="ECO:0000256" key="1">
    <source>
        <dbReference type="ARBA" id="ARBA00004123"/>
    </source>
</evidence>
<evidence type="ECO:0000313" key="12">
    <source>
        <dbReference type="Proteomes" id="UP000037510"/>
    </source>
</evidence>
<evidence type="ECO:0000256" key="4">
    <source>
        <dbReference type="ARBA" id="ARBA00022771"/>
    </source>
</evidence>
<keyword evidence="9" id="KW-0175">Coiled coil</keyword>
<feature type="compositionally biased region" description="Low complexity" evidence="10">
    <location>
        <begin position="295"/>
        <end position="310"/>
    </location>
</feature>
<dbReference type="GO" id="GO:0045944">
    <property type="term" value="P:positive regulation of transcription by RNA polymerase II"/>
    <property type="evidence" value="ECO:0007669"/>
    <property type="project" value="TreeGrafter"/>
</dbReference>
<feature type="region of interest" description="Disordered" evidence="10">
    <location>
        <begin position="295"/>
        <end position="526"/>
    </location>
</feature>
<comment type="subcellular location">
    <subcellularLocation>
        <location evidence="1">Nucleus</location>
    </subcellularLocation>
</comment>
<evidence type="ECO:0000256" key="7">
    <source>
        <dbReference type="ARBA" id="ARBA00023163"/>
    </source>
</evidence>
<feature type="compositionally biased region" description="Pro residues" evidence="10">
    <location>
        <begin position="68"/>
        <end position="77"/>
    </location>
</feature>
<evidence type="ECO:0000256" key="3">
    <source>
        <dbReference type="ARBA" id="ARBA00022737"/>
    </source>
</evidence>
<keyword evidence="6" id="KW-0805">Transcription regulation</keyword>
<evidence type="ECO:0000313" key="11">
    <source>
        <dbReference type="EMBL" id="KOB72491.1"/>
    </source>
</evidence>
<dbReference type="GO" id="GO:0042800">
    <property type="term" value="F:histone H3K4 methyltransferase activity"/>
    <property type="evidence" value="ECO:0007669"/>
    <property type="project" value="TreeGrafter"/>
</dbReference>
<feature type="compositionally biased region" description="Polar residues" evidence="10">
    <location>
        <begin position="342"/>
        <end position="357"/>
    </location>
</feature>
<sequence>MRQNVNQEQPLLLEELLEQEKREQEREGDGWTGATGLGAAVGAQIPSVAPAPAAPPPPAVPLYAGVAPPQPPAPPDRPTSEADVHARLVYEQWLKQFNVFAADQQRYYEVEVQKLRKVRKSLNSKQRQLRKSGNELMPNDAVELHRVSTEQQALQKHLEAARKQARQHSMLVQEYETKQRQQNPQMTQQTVISQQQIGPNQTVFTGNQNMPQTQQIQQTTINRPMQLGIGSGLQQTLIRTQTGVIAGERIGLVTATPQGRILQQGGRTLVIEQAGAPSQQLVRQLSQERPQGLVQFGQQPRQPVQQAQRPGPRPAMSPLHVQSAQSPLHSLAPQSPLHHLTSPMQSPLHSQQSPLHHTSQSPLHPSTQSPLQQSPLHSQQSPMHVQQTNMPQQSPMHPQQSPMHPQQSPMHQQSSMHSQQSPMHQQQSSMHPQQSPMHPQQSPMHHQQSPHHNQGQMSQHSPMHQSPMHSQQSPMHMQQSPLHTQQSPMHTQQSPMQSAMSPQHFLQQLQAQRTSPQLPTPSRSPQFLMSQSPLCFVLDLSAVTNTKSSVITLAAIAKCKFVLNKHEINFDSV</sequence>
<organism evidence="11 12">
    <name type="scientific">Operophtera brumata</name>
    <name type="common">Winter moth</name>
    <name type="synonym">Phalaena brumata</name>
    <dbReference type="NCBI Taxonomy" id="104452"/>
    <lineage>
        <taxon>Eukaryota</taxon>
        <taxon>Metazoa</taxon>
        <taxon>Ecdysozoa</taxon>
        <taxon>Arthropoda</taxon>
        <taxon>Hexapoda</taxon>
        <taxon>Insecta</taxon>
        <taxon>Pterygota</taxon>
        <taxon>Neoptera</taxon>
        <taxon>Endopterygota</taxon>
        <taxon>Lepidoptera</taxon>
        <taxon>Glossata</taxon>
        <taxon>Ditrysia</taxon>
        <taxon>Geometroidea</taxon>
        <taxon>Geometridae</taxon>
        <taxon>Larentiinae</taxon>
        <taxon>Operophtera</taxon>
    </lineage>
</organism>
<evidence type="ECO:0000256" key="6">
    <source>
        <dbReference type="ARBA" id="ARBA00023015"/>
    </source>
</evidence>
<dbReference type="GO" id="GO:0003713">
    <property type="term" value="F:transcription coactivator activity"/>
    <property type="evidence" value="ECO:0007669"/>
    <property type="project" value="TreeGrafter"/>
</dbReference>
<keyword evidence="2" id="KW-0479">Metal-binding</keyword>
<evidence type="ECO:0000256" key="9">
    <source>
        <dbReference type="SAM" id="Coils"/>
    </source>
</evidence>
<gene>
    <name evidence="11" type="ORF">OBRU01_12147</name>
</gene>
<proteinExistence type="predicted"/>
<keyword evidence="8" id="KW-0539">Nucleus</keyword>
<protein>
    <submittedName>
        <fullName evidence="11">Uncharacterized protein</fullName>
    </submittedName>
</protein>
<feature type="compositionally biased region" description="Low complexity" evidence="10">
    <location>
        <begin position="37"/>
        <end position="51"/>
    </location>
</feature>
<keyword evidence="7" id="KW-0804">Transcription</keyword>
<evidence type="ECO:0000256" key="5">
    <source>
        <dbReference type="ARBA" id="ARBA00022833"/>
    </source>
</evidence>
<keyword evidence="3" id="KW-0677">Repeat</keyword>
<feature type="compositionally biased region" description="Low complexity" evidence="10">
    <location>
        <begin position="390"/>
        <end position="481"/>
    </location>
</feature>
<dbReference type="GO" id="GO:0008270">
    <property type="term" value="F:zinc ion binding"/>
    <property type="evidence" value="ECO:0007669"/>
    <property type="project" value="UniProtKB-KW"/>
</dbReference>
<name>A0A0L7LB89_OPEBR</name>
<dbReference type="STRING" id="104452.A0A0L7LB89"/>
<dbReference type="GO" id="GO:0044666">
    <property type="term" value="C:MLL3/4 complex"/>
    <property type="evidence" value="ECO:0007669"/>
    <property type="project" value="TreeGrafter"/>
</dbReference>
<feature type="compositionally biased region" description="Low complexity" evidence="10">
    <location>
        <begin position="492"/>
        <end position="503"/>
    </location>
</feature>
<feature type="coiled-coil region" evidence="9">
    <location>
        <begin position="112"/>
        <end position="178"/>
    </location>
</feature>
<accession>A0A0L7LB89</accession>
<feature type="compositionally biased region" description="Polar residues" evidence="10">
    <location>
        <begin position="504"/>
        <end position="526"/>
    </location>
</feature>
<reference evidence="11 12" key="1">
    <citation type="journal article" date="2015" name="Genome Biol. Evol.">
        <title>The genome of winter moth (Operophtera brumata) provides a genomic perspective on sexual dimorphism and phenology.</title>
        <authorList>
            <person name="Derks M.F."/>
            <person name="Smit S."/>
            <person name="Salis L."/>
            <person name="Schijlen E."/>
            <person name="Bossers A."/>
            <person name="Mateman C."/>
            <person name="Pijl A.S."/>
            <person name="de Ridder D."/>
            <person name="Groenen M.A."/>
            <person name="Visser M.E."/>
            <person name="Megens H.J."/>
        </authorList>
    </citation>
    <scope>NUCLEOTIDE SEQUENCE [LARGE SCALE GENOMIC DNA]</scope>
    <source>
        <strain evidence="11">WM2013NL</strain>
        <tissue evidence="11">Head and thorax</tissue>
    </source>
</reference>
<evidence type="ECO:0000256" key="10">
    <source>
        <dbReference type="SAM" id="MobiDB-lite"/>
    </source>
</evidence>
<keyword evidence="12" id="KW-1185">Reference proteome</keyword>
<dbReference type="AlphaFoldDB" id="A0A0L7LB89"/>
<dbReference type="PANTHER" id="PTHR45888">
    <property type="entry name" value="HL01030P-RELATED"/>
    <property type="match status" value="1"/>
</dbReference>
<feature type="compositionally biased region" description="Polar residues" evidence="10">
    <location>
        <begin position="482"/>
        <end position="491"/>
    </location>
</feature>
<dbReference type="Proteomes" id="UP000037510">
    <property type="component" value="Unassembled WGS sequence"/>
</dbReference>
<dbReference type="PANTHER" id="PTHR45888:SF6">
    <property type="entry name" value="HL01030P-RELATED"/>
    <property type="match status" value="1"/>
</dbReference>
<comment type="caution">
    <text evidence="11">The sequence shown here is derived from an EMBL/GenBank/DDBJ whole genome shotgun (WGS) entry which is preliminary data.</text>
</comment>
<keyword evidence="5" id="KW-0862">Zinc</keyword>
<evidence type="ECO:0000256" key="8">
    <source>
        <dbReference type="ARBA" id="ARBA00023242"/>
    </source>
</evidence>
<dbReference type="EMBL" id="JTDY01001939">
    <property type="protein sequence ID" value="KOB72491.1"/>
    <property type="molecule type" value="Genomic_DNA"/>
</dbReference>